<evidence type="ECO:0000256" key="1">
    <source>
        <dbReference type="SAM" id="Phobius"/>
    </source>
</evidence>
<feature type="transmembrane region" description="Helical" evidence="1">
    <location>
        <begin position="300"/>
        <end position="318"/>
    </location>
</feature>
<evidence type="ECO:0000313" key="2">
    <source>
        <dbReference type="EMBL" id="KUG25149.1"/>
    </source>
</evidence>
<keyword evidence="1" id="KW-0812">Transmembrane</keyword>
<dbReference type="PANTHER" id="PTHR34289:SF8">
    <property type="entry name" value="DUF819 DOMAIN-CONTAINING PROTEIN"/>
    <property type="match status" value="1"/>
</dbReference>
<feature type="transmembrane region" description="Helical" evidence="1">
    <location>
        <begin position="272"/>
        <end position="294"/>
    </location>
</feature>
<feature type="transmembrane region" description="Helical" evidence="1">
    <location>
        <begin position="240"/>
        <end position="260"/>
    </location>
</feature>
<accession>A0A0W8FWA3</accession>
<reference evidence="2" key="1">
    <citation type="journal article" date="2015" name="Proc. Natl. Acad. Sci. U.S.A.">
        <title>Networks of energetic and metabolic interactions define dynamics in microbial communities.</title>
        <authorList>
            <person name="Embree M."/>
            <person name="Liu J.K."/>
            <person name="Al-Bassam M.M."/>
            <person name="Zengler K."/>
        </authorList>
    </citation>
    <scope>NUCLEOTIDE SEQUENCE</scope>
</reference>
<gene>
    <name evidence="2" type="ORF">ASZ90_005030</name>
</gene>
<evidence type="ECO:0008006" key="3">
    <source>
        <dbReference type="Google" id="ProtNLM"/>
    </source>
</evidence>
<feature type="transmembrane region" description="Helical" evidence="1">
    <location>
        <begin position="41"/>
        <end position="61"/>
    </location>
</feature>
<dbReference type="EMBL" id="LNQE01000758">
    <property type="protein sequence ID" value="KUG25149.1"/>
    <property type="molecule type" value="Genomic_DNA"/>
</dbReference>
<dbReference type="AlphaFoldDB" id="A0A0W8FWA3"/>
<feature type="transmembrane region" description="Helical" evidence="1">
    <location>
        <begin position="12"/>
        <end position="29"/>
    </location>
</feature>
<organism evidence="2">
    <name type="scientific">hydrocarbon metagenome</name>
    <dbReference type="NCBI Taxonomy" id="938273"/>
    <lineage>
        <taxon>unclassified sequences</taxon>
        <taxon>metagenomes</taxon>
        <taxon>ecological metagenomes</taxon>
    </lineage>
</organism>
<name>A0A0W8FWA3_9ZZZZ</name>
<keyword evidence="1" id="KW-0472">Membrane</keyword>
<comment type="caution">
    <text evidence="2">The sequence shown here is derived from an EMBL/GenBank/DDBJ whole genome shotgun (WGS) entry which is preliminary data.</text>
</comment>
<sequence>MFDSTLIDSNQTWILWAILISAGYFGIWAEKTKIGSRLSGAVVAILTTFVLSNLSIIPADSAVYDTVWSYLIPLAIPTLLFQANLKRIIREAGPTLLAFTFGGIGTVIGTLISYNIVSLGEEGWKLAGIFCSTYIGGSLNYVAAAEALQLYSGDLLTAGVAADNLVMTLYFLLLFAIPSIGFLQRRFKTHHEEQAQSNGSTEIKSANNSAELSLMNLAKALAISAAVCAAGFFMQDLLGIGGSGILIITAIVVFLATAFPDAMSDIKGADKIGTFLMQIFFATIGASANIAIVIEYGPVLFLFAAIILSIHLIFLLTAGKIFNLDLAEIVIASNANMGGPTTAAAMAVARRWESLVIPAILVGTLGYAIATFIGAGIGYWLQP</sequence>
<proteinExistence type="predicted"/>
<protein>
    <recommendedName>
        <fullName evidence="3">DUF819 domain-containing protein</fullName>
    </recommendedName>
</protein>
<feature type="transmembrane region" description="Helical" evidence="1">
    <location>
        <begin position="165"/>
        <end position="183"/>
    </location>
</feature>
<feature type="transmembrane region" description="Helical" evidence="1">
    <location>
        <begin position="214"/>
        <end position="234"/>
    </location>
</feature>
<dbReference type="InterPro" id="IPR008537">
    <property type="entry name" value="DUF819"/>
</dbReference>
<feature type="transmembrane region" description="Helical" evidence="1">
    <location>
        <begin position="355"/>
        <end position="381"/>
    </location>
</feature>
<feature type="transmembrane region" description="Helical" evidence="1">
    <location>
        <begin position="97"/>
        <end position="117"/>
    </location>
</feature>
<dbReference type="PANTHER" id="PTHR34289">
    <property type="entry name" value="PROTEIN, PUTATIVE (DUF819)-RELATED"/>
    <property type="match status" value="1"/>
</dbReference>
<dbReference type="Pfam" id="PF05684">
    <property type="entry name" value="DUF819"/>
    <property type="match status" value="1"/>
</dbReference>
<keyword evidence="1" id="KW-1133">Transmembrane helix</keyword>
<feature type="transmembrane region" description="Helical" evidence="1">
    <location>
        <begin position="67"/>
        <end position="85"/>
    </location>
</feature>